<feature type="non-terminal residue" evidence="1">
    <location>
        <position position="64"/>
    </location>
</feature>
<proteinExistence type="predicted"/>
<protein>
    <submittedName>
        <fullName evidence="1">Uncharacterized protein</fullName>
    </submittedName>
</protein>
<name>A0A3N4LEY6_9PEZI</name>
<evidence type="ECO:0000313" key="2">
    <source>
        <dbReference type="Proteomes" id="UP000267821"/>
    </source>
</evidence>
<accession>A0A3N4LEY6</accession>
<organism evidence="1 2">
    <name type="scientific">Terfezia boudieri ATCC MYA-4762</name>
    <dbReference type="NCBI Taxonomy" id="1051890"/>
    <lineage>
        <taxon>Eukaryota</taxon>
        <taxon>Fungi</taxon>
        <taxon>Dikarya</taxon>
        <taxon>Ascomycota</taxon>
        <taxon>Pezizomycotina</taxon>
        <taxon>Pezizomycetes</taxon>
        <taxon>Pezizales</taxon>
        <taxon>Pezizaceae</taxon>
        <taxon>Terfezia</taxon>
    </lineage>
</organism>
<evidence type="ECO:0000313" key="1">
    <source>
        <dbReference type="EMBL" id="RPB20002.1"/>
    </source>
</evidence>
<keyword evidence="2" id="KW-1185">Reference proteome</keyword>
<dbReference type="AlphaFoldDB" id="A0A3N4LEY6"/>
<reference evidence="1 2" key="1">
    <citation type="journal article" date="2018" name="Nat. Ecol. Evol.">
        <title>Pezizomycetes genomes reveal the molecular basis of ectomycorrhizal truffle lifestyle.</title>
        <authorList>
            <person name="Murat C."/>
            <person name="Payen T."/>
            <person name="Noel B."/>
            <person name="Kuo A."/>
            <person name="Morin E."/>
            <person name="Chen J."/>
            <person name="Kohler A."/>
            <person name="Krizsan K."/>
            <person name="Balestrini R."/>
            <person name="Da Silva C."/>
            <person name="Montanini B."/>
            <person name="Hainaut M."/>
            <person name="Levati E."/>
            <person name="Barry K.W."/>
            <person name="Belfiori B."/>
            <person name="Cichocki N."/>
            <person name="Clum A."/>
            <person name="Dockter R.B."/>
            <person name="Fauchery L."/>
            <person name="Guy J."/>
            <person name="Iotti M."/>
            <person name="Le Tacon F."/>
            <person name="Lindquist E.A."/>
            <person name="Lipzen A."/>
            <person name="Malagnac F."/>
            <person name="Mello A."/>
            <person name="Molinier V."/>
            <person name="Miyauchi S."/>
            <person name="Poulain J."/>
            <person name="Riccioni C."/>
            <person name="Rubini A."/>
            <person name="Sitrit Y."/>
            <person name="Splivallo R."/>
            <person name="Traeger S."/>
            <person name="Wang M."/>
            <person name="Zifcakova L."/>
            <person name="Wipf D."/>
            <person name="Zambonelli A."/>
            <person name="Paolocci F."/>
            <person name="Nowrousian M."/>
            <person name="Ottonello S."/>
            <person name="Baldrian P."/>
            <person name="Spatafora J.W."/>
            <person name="Henrissat B."/>
            <person name="Nagy L.G."/>
            <person name="Aury J.M."/>
            <person name="Wincker P."/>
            <person name="Grigoriev I.V."/>
            <person name="Bonfante P."/>
            <person name="Martin F.M."/>
        </authorList>
    </citation>
    <scope>NUCLEOTIDE SEQUENCE [LARGE SCALE GENOMIC DNA]</scope>
    <source>
        <strain evidence="1 2">ATCC MYA-4762</strain>
    </source>
</reference>
<sequence length="64" mass="7569">MPRVSDKRLLIDWFLESLEREIEGRQHIMLKDFLMCQLPKVMKMVERAFQAEDNDIGEGSDESL</sequence>
<dbReference type="EMBL" id="ML121579">
    <property type="protein sequence ID" value="RPB20002.1"/>
    <property type="molecule type" value="Genomic_DNA"/>
</dbReference>
<dbReference type="Proteomes" id="UP000267821">
    <property type="component" value="Unassembled WGS sequence"/>
</dbReference>
<gene>
    <name evidence="1" type="ORF">L211DRAFT_842133</name>
</gene>
<dbReference type="InParanoid" id="A0A3N4LEY6"/>